<keyword evidence="2" id="KW-1185">Reference proteome</keyword>
<name>A0ACD3BH76_9AGAR</name>
<proteinExistence type="predicted"/>
<organism evidence="1 2">
    <name type="scientific">Pluteus cervinus</name>
    <dbReference type="NCBI Taxonomy" id="181527"/>
    <lineage>
        <taxon>Eukaryota</taxon>
        <taxon>Fungi</taxon>
        <taxon>Dikarya</taxon>
        <taxon>Basidiomycota</taxon>
        <taxon>Agaricomycotina</taxon>
        <taxon>Agaricomycetes</taxon>
        <taxon>Agaricomycetidae</taxon>
        <taxon>Agaricales</taxon>
        <taxon>Pluteineae</taxon>
        <taxon>Pluteaceae</taxon>
        <taxon>Pluteus</taxon>
    </lineage>
</organism>
<reference evidence="1 2" key="1">
    <citation type="journal article" date="2019" name="Nat. Ecol. Evol.">
        <title>Megaphylogeny resolves global patterns of mushroom evolution.</title>
        <authorList>
            <person name="Varga T."/>
            <person name="Krizsan K."/>
            <person name="Foldi C."/>
            <person name="Dima B."/>
            <person name="Sanchez-Garcia M."/>
            <person name="Sanchez-Ramirez S."/>
            <person name="Szollosi G.J."/>
            <person name="Szarkandi J.G."/>
            <person name="Papp V."/>
            <person name="Albert L."/>
            <person name="Andreopoulos W."/>
            <person name="Angelini C."/>
            <person name="Antonin V."/>
            <person name="Barry K.W."/>
            <person name="Bougher N.L."/>
            <person name="Buchanan P."/>
            <person name="Buyck B."/>
            <person name="Bense V."/>
            <person name="Catcheside P."/>
            <person name="Chovatia M."/>
            <person name="Cooper J."/>
            <person name="Damon W."/>
            <person name="Desjardin D."/>
            <person name="Finy P."/>
            <person name="Geml J."/>
            <person name="Haridas S."/>
            <person name="Hughes K."/>
            <person name="Justo A."/>
            <person name="Karasinski D."/>
            <person name="Kautmanova I."/>
            <person name="Kiss B."/>
            <person name="Kocsube S."/>
            <person name="Kotiranta H."/>
            <person name="LaButti K.M."/>
            <person name="Lechner B.E."/>
            <person name="Liimatainen K."/>
            <person name="Lipzen A."/>
            <person name="Lukacs Z."/>
            <person name="Mihaltcheva S."/>
            <person name="Morgado L.N."/>
            <person name="Niskanen T."/>
            <person name="Noordeloos M.E."/>
            <person name="Ohm R.A."/>
            <person name="Ortiz-Santana B."/>
            <person name="Ovrebo C."/>
            <person name="Racz N."/>
            <person name="Riley R."/>
            <person name="Savchenko A."/>
            <person name="Shiryaev A."/>
            <person name="Soop K."/>
            <person name="Spirin V."/>
            <person name="Szebenyi C."/>
            <person name="Tomsovsky M."/>
            <person name="Tulloss R.E."/>
            <person name="Uehling J."/>
            <person name="Grigoriev I.V."/>
            <person name="Vagvolgyi C."/>
            <person name="Papp T."/>
            <person name="Martin F.M."/>
            <person name="Miettinen O."/>
            <person name="Hibbett D.S."/>
            <person name="Nagy L.G."/>
        </authorList>
    </citation>
    <scope>NUCLEOTIDE SEQUENCE [LARGE SCALE GENOMIC DNA]</scope>
    <source>
        <strain evidence="1 2">NL-1719</strain>
    </source>
</reference>
<accession>A0ACD3BH76</accession>
<dbReference type="EMBL" id="ML208259">
    <property type="protein sequence ID" value="TFK77181.1"/>
    <property type="molecule type" value="Genomic_DNA"/>
</dbReference>
<evidence type="ECO:0000313" key="1">
    <source>
        <dbReference type="EMBL" id="TFK77181.1"/>
    </source>
</evidence>
<sequence>MTSYGRLSAPDYDTSMDVPVDDRNLAAARIQRQWRVHKRVTVSKGQSEDDHDLEAPEAYLDSSGIENTPRKRWGRLVNHTKKIRDLDRKEEPQTNLNRAVQTASSPQQKELEAEHWLELIDG</sequence>
<evidence type="ECO:0000313" key="2">
    <source>
        <dbReference type="Proteomes" id="UP000308600"/>
    </source>
</evidence>
<dbReference type="Proteomes" id="UP000308600">
    <property type="component" value="Unassembled WGS sequence"/>
</dbReference>
<gene>
    <name evidence="1" type="ORF">BDN72DRAFT_890950</name>
</gene>
<protein>
    <submittedName>
        <fullName evidence="1">Uncharacterized protein</fullName>
    </submittedName>
</protein>